<protein>
    <submittedName>
        <fullName evidence="1">Uncharacterized protein</fullName>
    </submittedName>
</protein>
<sequence>MARKRTYFLTLNASILLNYYENIATTTDGFTDCTLNYAKVIGSFCLTMNLGVFR</sequence>
<accession>A0A212I3E4</accession>
<gene>
    <name evidence="1" type="ORF">KM92CIT3_120034</name>
</gene>
<reference evidence="1" key="1">
    <citation type="submission" date="2016-04" db="EMBL/GenBank/DDBJ databases">
        <authorList>
            <person name="Evans L.H."/>
            <person name="Alamgir A."/>
            <person name="Owens N."/>
            <person name="Weber N.D."/>
            <person name="Virtaneva K."/>
            <person name="Barbian K."/>
            <person name="Babar A."/>
            <person name="Rosenke K."/>
        </authorList>
    </citation>
    <scope>NUCLEOTIDE SEQUENCE</scope>
    <source>
        <strain evidence="1">92-3</strain>
    </source>
</reference>
<organism evidence="1">
    <name type="scientific">uncultured Citrobacter sp</name>
    <dbReference type="NCBI Taxonomy" id="200446"/>
    <lineage>
        <taxon>Bacteria</taxon>
        <taxon>Pseudomonadati</taxon>
        <taxon>Pseudomonadota</taxon>
        <taxon>Gammaproteobacteria</taxon>
        <taxon>Enterobacterales</taxon>
        <taxon>Enterobacteriaceae</taxon>
        <taxon>Citrobacter</taxon>
        <taxon>environmental samples</taxon>
    </lineage>
</organism>
<name>A0A212I3E4_9ENTR</name>
<dbReference type="AlphaFoldDB" id="A0A212I3E4"/>
<evidence type="ECO:0000313" key="1">
    <source>
        <dbReference type="EMBL" id="SBV61230.1"/>
    </source>
</evidence>
<proteinExistence type="predicted"/>
<dbReference type="EMBL" id="FLUB01000004">
    <property type="protein sequence ID" value="SBV61230.1"/>
    <property type="molecule type" value="Genomic_DNA"/>
</dbReference>